<feature type="non-terminal residue" evidence="1">
    <location>
        <position position="131"/>
    </location>
</feature>
<keyword evidence="2" id="KW-1185">Reference proteome</keyword>
<evidence type="ECO:0000313" key="2">
    <source>
        <dbReference type="Proteomes" id="UP000095751"/>
    </source>
</evidence>
<protein>
    <submittedName>
        <fullName evidence="1">Uncharacterized protein</fullName>
    </submittedName>
</protein>
<dbReference type="Proteomes" id="UP000095751">
    <property type="component" value="Unassembled WGS sequence"/>
</dbReference>
<dbReference type="Pfam" id="PF12796">
    <property type="entry name" value="Ank_2"/>
    <property type="match status" value="1"/>
</dbReference>
<gene>
    <name evidence="1" type="ORF">FRACYDRAFT_164056</name>
</gene>
<dbReference type="InterPro" id="IPR002110">
    <property type="entry name" value="Ankyrin_rpt"/>
</dbReference>
<sequence length="131" mass="15405">FRCCNKFGESLMHLACRRGRTDMVQFLIEELNATDNDTTTNEDTNNGTSLAATTRARARQVLSIRDDYNKTPFHDACWTTTPNFALIDLLLKYVPEQLLMKDVRNKTPFDYVQQRDYAAWLRFIWERKSLF</sequence>
<dbReference type="Gene3D" id="1.25.40.20">
    <property type="entry name" value="Ankyrin repeat-containing domain"/>
    <property type="match status" value="1"/>
</dbReference>
<accession>A0A1E7EVS4</accession>
<feature type="non-terminal residue" evidence="1">
    <location>
        <position position="1"/>
    </location>
</feature>
<dbReference type="OrthoDB" id="204260at2759"/>
<dbReference type="KEGG" id="fcy:FRACYDRAFT_164056"/>
<name>A0A1E7EVS4_9STRA</name>
<dbReference type="SMART" id="SM00248">
    <property type="entry name" value="ANK"/>
    <property type="match status" value="2"/>
</dbReference>
<dbReference type="InParanoid" id="A0A1E7EVS4"/>
<dbReference type="SUPFAM" id="SSF48403">
    <property type="entry name" value="Ankyrin repeat"/>
    <property type="match status" value="1"/>
</dbReference>
<dbReference type="AlphaFoldDB" id="A0A1E7EVS4"/>
<proteinExistence type="predicted"/>
<dbReference type="InterPro" id="IPR036770">
    <property type="entry name" value="Ankyrin_rpt-contain_sf"/>
</dbReference>
<reference evidence="1 2" key="1">
    <citation type="submission" date="2016-09" db="EMBL/GenBank/DDBJ databases">
        <title>Extensive genetic diversity and differential bi-allelic expression allows diatom success in the polar Southern Ocean.</title>
        <authorList>
            <consortium name="DOE Joint Genome Institute"/>
            <person name="Mock T."/>
            <person name="Otillar R.P."/>
            <person name="Strauss J."/>
            <person name="Dupont C."/>
            <person name="Frickenhaus S."/>
            <person name="Maumus F."/>
            <person name="Mcmullan M."/>
            <person name="Sanges R."/>
            <person name="Schmutz J."/>
            <person name="Toseland A."/>
            <person name="Valas R."/>
            <person name="Veluchamy A."/>
            <person name="Ward B.J."/>
            <person name="Allen A."/>
            <person name="Barry K."/>
            <person name="Falciatore A."/>
            <person name="Ferrante M."/>
            <person name="Fortunato A.E."/>
            <person name="Gloeckner G."/>
            <person name="Gruber A."/>
            <person name="Hipkin R."/>
            <person name="Janech M."/>
            <person name="Kroth P."/>
            <person name="Leese F."/>
            <person name="Lindquist E."/>
            <person name="Lyon B.R."/>
            <person name="Martin J."/>
            <person name="Mayer C."/>
            <person name="Parker M."/>
            <person name="Quesneville H."/>
            <person name="Raymond J."/>
            <person name="Uhlig C."/>
            <person name="Valentin K.U."/>
            <person name="Worden A.Z."/>
            <person name="Armbrust E.V."/>
            <person name="Bowler C."/>
            <person name="Green B."/>
            <person name="Moulton V."/>
            <person name="Van Oosterhout C."/>
            <person name="Grigoriev I."/>
        </authorList>
    </citation>
    <scope>NUCLEOTIDE SEQUENCE [LARGE SCALE GENOMIC DNA]</scope>
    <source>
        <strain evidence="1 2">CCMP1102</strain>
    </source>
</reference>
<organism evidence="1 2">
    <name type="scientific">Fragilariopsis cylindrus CCMP1102</name>
    <dbReference type="NCBI Taxonomy" id="635003"/>
    <lineage>
        <taxon>Eukaryota</taxon>
        <taxon>Sar</taxon>
        <taxon>Stramenopiles</taxon>
        <taxon>Ochrophyta</taxon>
        <taxon>Bacillariophyta</taxon>
        <taxon>Bacillariophyceae</taxon>
        <taxon>Bacillariophycidae</taxon>
        <taxon>Bacillariales</taxon>
        <taxon>Bacillariaceae</taxon>
        <taxon>Fragilariopsis</taxon>
    </lineage>
</organism>
<evidence type="ECO:0000313" key="1">
    <source>
        <dbReference type="EMBL" id="OEU09643.1"/>
    </source>
</evidence>
<dbReference type="EMBL" id="KV784374">
    <property type="protein sequence ID" value="OEU09643.1"/>
    <property type="molecule type" value="Genomic_DNA"/>
</dbReference>